<dbReference type="Pfam" id="PF13472">
    <property type="entry name" value="Lipase_GDSL_2"/>
    <property type="match status" value="1"/>
</dbReference>
<dbReference type="InterPro" id="IPR036514">
    <property type="entry name" value="SGNH_hydro_sf"/>
</dbReference>
<dbReference type="Gene3D" id="3.40.50.1110">
    <property type="entry name" value="SGNH hydrolase"/>
    <property type="match status" value="1"/>
</dbReference>
<keyword evidence="3" id="KW-1185">Reference proteome</keyword>
<dbReference type="AlphaFoldDB" id="A0A0F3GYI3"/>
<dbReference type="EMBL" id="LACI01000409">
    <property type="protein sequence ID" value="KJU86897.1"/>
    <property type="molecule type" value="Genomic_DNA"/>
</dbReference>
<dbReference type="Proteomes" id="UP000033423">
    <property type="component" value="Unassembled WGS sequence"/>
</dbReference>
<proteinExistence type="predicted"/>
<dbReference type="PANTHER" id="PTHR30383:SF5">
    <property type="entry name" value="SGNH HYDROLASE-TYPE ESTERASE DOMAIN-CONTAINING PROTEIN"/>
    <property type="match status" value="1"/>
</dbReference>
<sequence length="196" mass="22051">MDKKRLVVAFGDSLTVGYQSPTYERPWYEETPYAEFLSKKLSDRINFITSGISGELTEEMLRRFPSDVISVKPDYVIILGGSNDLGWGMQPTVVMRNLHAMYTMAQKAGIVPIAVTVPSIRGYDTMIKPREILNSMIKKTAGRINIPCVDMFAKSAEPGTLRLAQQYSNDGLHLTTEGYMLLADLLYNEVFLNLQQ</sequence>
<organism evidence="2 3">
    <name type="scientific">Candidatus Magnetobacterium bavaricum</name>
    <dbReference type="NCBI Taxonomy" id="29290"/>
    <lineage>
        <taxon>Bacteria</taxon>
        <taxon>Pseudomonadati</taxon>
        <taxon>Nitrospirota</taxon>
        <taxon>Thermodesulfovibrionia</taxon>
        <taxon>Thermodesulfovibrionales</taxon>
        <taxon>Candidatus Magnetobacteriaceae</taxon>
        <taxon>Candidatus Magnetobacterium</taxon>
    </lineage>
</organism>
<comment type="caution">
    <text evidence="2">The sequence shown here is derived from an EMBL/GenBank/DDBJ whole genome shotgun (WGS) entry which is preliminary data.</text>
</comment>
<dbReference type="SUPFAM" id="SSF52266">
    <property type="entry name" value="SGNH hydrolase"/>
    <property type="match status" value="1"/>
</dbReference>
<feature type="domain" description="SGNH hydrolase-type esterase" evidence="1">
    <location>
        <begin position="9"/>
        <end position="179"/>
    </location>
</feature>
<reference evidence="2 3" key="1">
    <citation type="submission" date="2015-02" db="EMBL/GenBank/DDBJ databases">
        <title>Single-cell genomics of uncultivated deep-branching MTB reveals a conserved set of magnetosome genes.</title>
        <authorList>
            <person name="Kolinko S."/>
            <person name="Richter M."/>
            <person name="Glockner F.O."/>
            <person name="Brachmann A."/>
            <person name="Schuler D."/>
        </authorList>
    </citation>
    <scope>NUCLEOTIDE SEQUENCE [LARGE SCALE GENOMIC DNA]</scope>
    <source>
        <strain evidence="2">TM-1</strain>
    </source>
</reference>
<gene>
    <name evidence="2" type="ORF">MBAV_000908</name>
</gene>
<dbReference type="InterPro" id="IPR051532">
    <property type="entry name" value="Ester_Hydrolysis_Enzymes"/>
</dbReference>
<evidence type="ECO:0000313" key="2">
    <source>
        <dbReference type="EMBL" id="KJU86897.1"/>
    </source>
</evidence>
<evidence type="ECO:0000313" key="3">
    <source>
        <dbReference type="Proteomes" id="UP000033423"/>
    </source>
</evidence>
<dbReference type="GO" id="GO:0004622">
    <property type="term" value="F:phosphatidylcholine lysophospholipase activity"/>
    <property type="evidence" value="ECO:0007669"/>
    <property type="project" value="TreeGrafter"/>
</dbReference>
<dbReference type="InterPro" id="IPR013830">
    <property type="entry name" value="SGNH_hydro"/>
</dbReference>
<evidence type="ECO:0000259" key="1">
    <source>
        <dbReference type="Pfam" id="PF13472"/>
    </source>
</evidence>
<dbReference type="PANTHER" id="PTHR30383">
    <property type="entry name" value="THIOESTERASE 1/PROTEASE 1/LYSOPHOSPHOLIPASE L1"/>
    <property type="match status" value="1"/>
</dbReference>
<protein>
    <submittedName>
        <fullName evidence="2">Lipolytic protein G-D-S-L</fullName>
    </submittedName>
</protein>
<name>A0A0F3GYI3_9BACT</name>
<accession>A0A0F3GYI3</accession>